<dbReference type="VEuPathDB" id="FungiDB:CCM_06312"/>
<dbReference type="VEuPathDB" id="FungiDB:A9K55_003669"/>
<dbReference type="AlphaFoldDB" id="A0A2H4S8A8"/>
<dbReference type="EMBL" id="CP023322">
    <property type="protein sequence ID" value="ATY59343.1"/>
    <property type="molecule type" value="Genomic_DNA"/>
</dbReference>
<name>A0A2H4S8A8_CORMI</name>
<gene>
    <name evidence="1" type="ORF">A9K55_003669</name>
</gene>
<dbReference type="Proteomes" id="UP000323067">
    <property type="component" value="Chromosome iv"/>
</dbReference>
<accession>A0A2H4S8A8</accession>
<evidence type="ECO:0000313" key="1">
    <source>
        <dbReference type="EMBL" id="ATY59343.1"/>
    </source>
</evidence>
<organism evidence="1 2">
    <name type="scientific">Cordyceps militaris</name>
    <name type="common">Caterpillar fungus</name>
    <name type="synonym">Clavaria militaris</name>
    <dbReference type="NCBI Taxonomy" id="73501"/>
    <lineage>
        <taxon>Eukaryota</taxon>
        <taxon>Fungi</taxon>
        <taxon>Dikarya</taxon>
        <taxon>Ascomycota</taxon>
        <taxon>Pezizomycotina</taxon>
        <taxon>Sordariomycetes</taxon>
        <taxon>Hypocreomycetidae</taxon>
        <taxon>Hypocreales</taxon>
        <taxon>Cordycipitaceae</taxon>
        <taxon>Cordyceps</taxon>
    </lineage>
</organism>
<proteinExistence type="predicted"/>
<protein>
    <submittedName>
        <fullName evidence="1">Uncharacterized protein</fullName>
    </submittedName>
</protein>
<reference evidence="1 2" key="1">
    <citation type="journal article" date="2017" name="BMC Genomics">
        <title>Chromosome level assembly and secondary metabolite potential of the parasitic fungus Cordyceps militaris.</title>
        <authorList>
            <person name="Kramer G.J."/>
            <person name="Nodwell J.R."/>
        </authorList>
    </citation>
    <scope>NUCLEOTIDE SEQUENCE [LARGE SCALE GENOMIC DNA]</scope>
    <source>
        <strain evidence="1 2">ATCC 34164</strain>
    </source>
</reference>
<evidence type="ECO:0000313" key="2">
    <source>
        <dbReference type="Proteomes" id="UP000323067"/>
    </source>
</evidence>
<sequence>MGCGGSKLDLSRVDSHELLVIACPKWHQRHVLKPEKEINPEDPEEMLAPEEKNKILIRLLKDCVEKFVPKHCVNEMKLHGSCKYEHGSGDYDEVLCVAWDAGSRQLSSELEDHFTKPTGTINGVGALSGVKFVKEPIIGGGFFIVLDSFRKGADQK</sequence>